<name>A0A2R8BJX7_9RHOB</name>
<dbReference type="GO" id="GO:0008757">
    <property type="term" value="F:S-adenosylmethionine-dependent methyltransferase activity"/>
    <property type="evidence" value="ECO:0007669"/>
    <property type="project" value="InterPro"/>
</dbReference>
<proteinExistence type="predicted"/>
<reference evidence="2 3" key="1">
    <citation type="submission" date="2018-03" db="EMBL/GenBank/DDBJ databases">
        <authorList>
            <person name="Keele B.F."/>
        </authorList>
    </citation>
    <scope>NUCLEOTIDE SEQUENCE [LARGE SCALE GENOMIC DNA]</scope>
    <source>
        <strain evidence="2 3">CECT 8626</strain>
    </source>
</reference>
<keyword evidence="2" id="KW-0489">Methyltransferase</keyword>
<protein>
    <submittedName>
        <fullName evidence="2">Malonyl-[acyl-carrier protein] O-methyltransferase</fullName>
        <ecNumber evidence="2">2.1.1.197</ecNumber>
    </submittedName>
</protein>
<dbReference type="EC" id="2.1.1.197" evidence="2"/>
<dbReference type="Proteomes" id="UP000244924">
    <property type="component" value="Unassembled WGS sequence"/>
</dbReference>
<sequence length="209" mass="21966">MTDDEHDLDGAYALRTPADSVRYYRDWAASYDSDFAEAMSYQSPAVIAAAYVALGGQGPVLDVGAGTGLVGESLAEAGIGPVDGLDISAEMLETAAEKGVYRRTIVGDLTRELALGDAAYAGCVSAGTFTTGHVGPEAFDELLRVTRPGGIFAVTVHGVFYETAGFAAHFAGLADRIAGFRTEPFRIYGPGAEGEHRDDSGWVVSFRKS</sequence>
<dbReference type="GO" id="GO:0032259">
    <property type="term" value="P:methylation"/>
    <property type="evidence" value="ECO:0007669"/>
    <property type="project" value="UniProtKB-KW"/>
</dbReference>
<dbReference type="Gene3D" id="3.40.50.150">
    <property type="entry name" value="Vaccinia Virus protein VP39"/>
    <property type="match status" value="1"/>
</dbReference>
<dbReference type="SUPFAM" id="SSF53335">
    <property type="entry name" value="S-adenosyl-L-methionine-dependent methyltransferases"/>
    <property type="match status" value="1"/>
</dbReference>
<evidence type="ECO:0000259" key="1">
    <source>
        <dbReference type="Pfam" id="PF08241"/>
    </source>
</evidence>
<dbReference type="CDD" id="cd02440">
    <property type="entry name" value="AdoMet_MTases"/>
    <property type="match status" value="1"/>
</dbReference>
<accession>A0A2R8BJX7</accession>
<gene>
    <name evidence="2" type="primary">bioC_2</name>
    <name evidence="2" type="ORF">DEA8626_02714</name>
</gene>
<organism evidence="2 3">
    <name type="scientific">Albidovulum aquaemixtae</name>
    <dbReference type="NCBI Taxonomy" id="1542388"/>
    <lineage>
        <taxon>Bacteria</taxon>
        <taxon>Pseudomonadati</taxon>
        <taxon>Pseudomonadota</taxon>
        <taxon>Alphaproteobacteria</taxon>
        <taxon>Rhodobacterales</taxon>
        <taxon>Paracoccaceae</taxon>
        <taxon>Albidovulum</taxon>
    </lineage>
</organism>
<dbReference type="PANTHER" id="PTHR43591">
    <property type="entry name" value="METHYLTRANSFERASE"/>
    <property type="match status" value="1"/>
</dbReference>
<evidence type="ECO:0000313" key="3">
    <source>
        <dbReference type="Proteomes" id="UP000244924"/>
    </source>
</evidence>
<feature type="domain" description="Methyltransferase type 11" evidence="1">
    <location>
        <begin position="61"/>
        <end position="153"/>
    </location>
</feature>
<keyword evidence="2" id="KW-0808">Transferase</keyword>
<dbReference type="GO" id="GO:0102130">
    <property type="term" value="F:malonyl-CoA methyltransferase activity"/>
    <property type="evidence" value="ECO:0007669"/>
    <property type="project" value="UniProtKB-EC"/>
</dbReference>
<dbReference type="PANTHER" id="PTHR43591:SF110">
    <property type="entry name" value="RHODANESE DOMAIN-CONTAINING PROTEIN"/>
    <property type="match status" value="1"/>
</dbReference>
<dbReference type="InterPro" id="IPR013216">
    <property type="entry name" value="Methyltransf_11"/>
</dbReference>
<dbReference type="EMBL" id="OMOQ01000002">
    <property type="protein sequence ID" value="SPH23648.1"/>
    <property type="molecule type" value="Genomic_DNA"/>
</dbReference>
<keyword evidence="3" id="KW-1185">Reference proteome</keyword>
<dbReference type="Pfam" id="PF08241">
    <property type="entry name" value="Methyltransf_11"/>
    <property type="match status" value="1"/>
</dbReference>
<dbReference type="OrthoDB" id="9807911at2"/>
<evidence type="ECO:0000313" key="2">
    <source>
        <dbReference type="EMBL" id="SPH23648.1"/>
    </source>
</evidence>
<dbReference type="InterPro" id="IPR029063">
    <property type="entry name" value="SAM-dependent_MTases_sf"/>
</dbReference>
<dbReference type="RefSeq" id="WP_108853739.1">
    <property type="nucleotide sequence ID" value="NZ_OMOQ01000002.1"/>
</dbReference>
<dbReference type="AlphaFoldDB" id="A0A2R8BJX7"/>